<dbReference type="EMBL" id="CP012600">
    <property type="protein sequence ID" value="ALC84204.1"/>
    <property type="molecule type" value="Genomic_DNA"/>
</dbReference>
<evidence type="ECO:0000313" key="4">
    <source>
        <dbReference type="Proteomes" id="UP000067625"/>
    </source>
</evidence>
<dbReference type="RefSeq" id="WP_053606077.1">
    <property type="nucleotide sequence ID" value="NZ_CP012600.1"/>
</dbReference>
<proteinExistence type="predicted"/>
<dbReference type="GO" id="GO:0000166">
    <property type="term" value="F:nucleotide binding"/>
    <property type="evidence" value="ECO:0007669"/>
    <property type="project" value="InterPro"/>
</dbReference>
<evidence type="ECO:0000259" key="1">
    <source>
        <dbReference type="Pfam" id="PF01408"/>
    </source>
</evidence>
<dbReference type="SUPFAM" id="SSF55347">
    <property type="entry name" value="Glyceraldehyde-3-phosphate dehydrogenase-like, C-terminal domain"/>
    <property type="match status" value="1"/>
</dbReference>
<dbReference type="Pfam" id="PF22725">
    <property type="entry name" value="GFO_IDH_MocA_C3"/>
    <property type="match status" value="1"/>
</dbReference>
<organism evidence="3 4">
    <name type="scientific">Bacillus gobiensis</name>
    <dbReference type="NCBI Taxonomy" id="1441095"/>
    <lineage>
        <taxon>Bacteria</taxon>
        <taxon>Bacillati</taxon>
        <taxon>Bacillota</taxon>
        <taxon>Bacilli</taxon>
        <taxon>Bacillales</taxon>
        <taxon>Bacillaceae</taxon>
        <taxon>Bacillus</taxon>
    </lineage>
</organism>
<dbReference type="Gene3D" id="3.40.50.720">
    <property type="entry name" value="NAD(P)-binding Rossmann-like Domain"/>
    <property type="match status" value="1"/>
</dbReference>
<dbReference type="InterPro" id="IPR051450">
    <property type="entry name" value="Gfo/Idh/MocA_Oxidoreductases"/>
</dbReference>
<protein>
    <submittedName>
        <fullName evidence="3">Dehydrogenase</fullName>
    </submittedName>
</protein>
<gene>
    <name evidence="3" type="ORF">AM592_10980</name>
</gene>
<dbReference type="AlphaFoldDB" id="A0A0M4FNJ9"/>
<dbReference type="InterPro" id="IPR000683">
    <property type="entry name" value="Gfo/Idh/MocA-like_OxRdtase_N"/>
</dbReference>
<name>A0A0M4FNJ9_9BACI</name>
<dbReference type="Pfam" id="PF01408">
    <property type="entry name" value="GFO_IDH_MocA"/>
    <property type="match status" value="1"/>
</dbReference>
<keyword evidence="4" id="KW-1185">Reference proteome</keyword>
<evidence type="ECO:0000313" key="3">
    <source>
        <dbReference type="EMBL" id="ALC84204.1"/>
    </source>
</evidence>
<evidence type="ECO:0000259" key="2">
    <source>
        <dbReference type="Pfam" id="PF22725"/>
    </source>
</evidence>
<feature type="domain" description="GFO/IDH/MocA-like oxidoreductase" evidence="2">
    <location>
        <begin position="131"/>
        <end position="257"/>
    </location>
</feature>
<dbReference type="Proteomes" id="UP000067625">
    <property type="component" value="Chromosome"/>
</dbReference>
<dbReference type="InterPro" id="IPR036291">
    <property type="entry name" value="NAD(P)-bd_dom_sf"/>
</dbReference>
<dbReference type="SUPFAM" id="SSF51735">
    <property type="entry name" value="NAD(P)-binding Rossmann-fold domains"/>
    <property type="match status" value="1"/>
</dbReference>
<sequence length="348" mass="38388">MGKLKVGVIGCGSIATIRHLPEYAANPYTELAAVCDVNQERAQQTGDLYQTKAYTDYQELFANEDLDIVSVCTPNYLHAQISIAGLEAGCNVLCEKPMATSAEDAQMMIEAAKRNGKKLMIAHNQRFVKSHQKAKELIAKGEIGKVVSFRTSFGHPGPENWSVDGQNSWFFRKHEAYIGAMGDLGVHKADLIRFILGDEVNEVAGFVDTLSKKAADVDDNAVCILRMESGAIGTLAASWSYQKEDNSTVIYGEKAVLRLEDHPDYSLTIHYQNGEQIFYDIGGIQTNDTGGQFGSQVIDHFVWCIQNDEQPESHGEDAKKSIEVVLAALESSESKSFIPLHRNKNHIT</sequence>
<dbReference type="OrthoDB" id="9815825at2"/>
<accession>A0A0M4FNJ9</accession>
<dbReference type="Gene3D" id="3.30.360.10">
    <property type="entry name" value="Dihydrodipicolinate Reductase, domain 2"/>
    <property type="match status" value="1"/>
</dbReference>
<dbReference type="STRING" id="1441095.AM592_10980"/>
<dbReference type="PATRIC" id="fig|1441095.3.peg.2417"/>
<reference evidence="3 4" key="2">
    <citation type="journal article" date="2016" name="Int. J. Syst. Evol. Microbiol.">
        <title>Bacillus gobiensis sp. nov., isolated from a soil sample.</title>
        <authorList>
            <person name="Liu B."/>
            <person name="Liu G.H."/>
            <person name="Cetin S."/>
            <person name="Schumann P."/>
            <person name="Pan Z.Z."/>
            <person name="Chen Q.Q."/>
        </authorList>
    </citation>
    <scope>NUCLEOTIDE SEQUENCE [LARGE SCALE GENOMIC DNA]</scope>
    <source>
        <strain evidence="3 4">FJAT-4402</strain>
    </source>
</reference>
<dbReference type="InterPro" id="IPR055170">
    <property type="entry name" value="GFO_IDH_MocA-like_dom"/>
</dbReference>
<dbReference type="PANTHER" id="PTHR43377">
    <property type="entry name" value="BILIVERDIN REDUCTASE A"/>
    <property type="match status" value="1"/>
</dbReference>
<feature type="domain" description="Gfo/Idh/MocA-like oxidoreductase N-terminal" evidence="1">
    <location>
        <begin position="4"/>
        <end position="123"/>
    </location>
</feature>
<dbReference type="PANTHER" id="PTHR43377:SF1">
    <property type="entry name" value="BILIVERDIN REDUCTASE A"/>
    <property type="match status" value="1"/>
</dbReference>
<reference evidence="4" key="1">
    <citation type="submission" date="2015-08" db="EMBL/GenBank/DDBJ databases">
        <title>Genome sequencing project for genomic taxonomy and phylogenomics of Bacillus-like bacteria.</title>
        <authorList>
            <person name="Liu B."/>
            <person name="Wang J."/>
            <person name="Zhu Y."/>
            <person name="Liu G."/>
            <person name="Chen Q."/>
            <person name="Chen Z."/>
            <person name="Lan J."/>
            <person name="Che J."/>
            <person name="Ge C."/>
            <person name="Shi H."/>
            <person name="Pan Z."/>
            <person name="Liu X."/>
        </authorList>
    </citation>
    <scope>NUCLEOTIDE SEQUENCE [LARGE SCALE GENOMIC DNA]</scope>
    <source>
        <strain evidence="4">FJAT-4402</strain>
    </source>
</reference>